<reference evidence="2 3" key="1">
    <citation type="submission" date="2018-06" db="EMBL/GenBank/DDBJ databases">
        <title>Comparative genomics reveals the genomic features of Rhizophagus irregularis, R. cerebriforme, R. diaphanum and Gigaspora rosea, and their symbiotic lifestyle signature.</title>
        <authorList>
            <person name="Morin E."/>
            <person name="San Clemente H."/>
            <person name="Chen E.C.H."/>
            <person name="De La Providencia I."/>
            <person name="Hainaut M."/>
            <person name="Kuo A."/>
            <person name="Kohler A."/>
            <person name="Murat C."/>
            <person name="Tang N."/>
            <person name="Roy S."/>
            <person name="Loubradou J."/>
            <person name="Henrissat B."/>
            <person name="Grigoriev I.V."/>
            <person name="Corradi N."/>
            <person name="Roux C."/>
            <person name="Martin F.M."/>
        </authorList>
    </citation>
    <scope>NUCLEOTIDE SEQUENCE [LARGE SCALE GENOMIC DNA]</scope>
    <source>
        <strain evidence="2 3">DAOM 194757</strain>
    </source>
</reference>
<dbReference type="OrthoDB" id="2404271at2759"/>
<gene>
    <name evidence="2" type="ORF">C2G38_2069707</name>
</gene>
<feature type="transmembrane region" description="Helical" evidence="1">
    <location>
        <begin position="271"/>
        <end position="289"/>
    </location>
</feature>
<evidence type="ECO:0000256" key="1">
    <source>
        <dbReference type="SAM" id="Phobius"/>
    </source>
</evidence>
<dbReference type="EMBL" id="QKWP01000212">
    <property type="protein sequence ID" value="RIB24538.1"/>
    <property type="molecule type" value="Genomic_DNA"/>
</dbReference>
<feature type="transmembrane region" description="Helical" evidence="1">
    <location>
        <begin position="25"/>
        <end position="46"/>
    </location>
</feature>
<dbReference type="InterPro" id="IPR040410">
    <property type="entry name" value="UPF0658_Golgi"/>
</dbReference>
<feature type="transmembrane region" description="Helical" evidence="1">
    <location>
        <begin position="237"/>
        <end position="259"/>
    </location>
</feature>
<keyword evidence="3" id="KW-1185">Reference proteome</keyword>
<keyword evidence="1" id="KW-0472">Membrane</keyword>
<keyword evidence="1" id="KW-0812">Transmembrane</keyword>
<feature type="transmembrane region" description="Helical" evidence="1">
    <location>
        <begin position="301"/>
        <end position="330"/>
    </location>
</feature>
<feature type="transmembrane region" description="Helical" evidence="1">
    <location>
        <begin position="80"/>
        <end position="100"/>
    </location>
</feature>
<evidence type="ECO:0000313" key="2">
    <source>
        <dbReference type="EMBL" id="RIB24538.1"/>
    </source>
</evidence>
<dbReference type="PANTHER" id="PTHR34391">
    <property type="entry name" value="UPF0658 GOLGI APPARATUS MEMBRANE PROTEIN C1952.10C-RELATED"/>
    <property type="match status" value="1"/>
</dbReference>
<dbReference type="AlphaFoldDB" id="A0A397VRI6"/>
<feature type="transmembrane region" description="Helical" evidence="1">
    <location>
        <begin position="203"/>
        <end position="231"/>
    </location>
</feature>
<organism evidence="2 3">
    <name type="scientific">Gigaspora rosea</name>
    <dbReference type="NCBI Taxonomy" id="44941"/>
    <lineage>
        <taxon>Eukaryota</taxon>
        <taxon>Fungi</taxon>
        <taxon>Fungi incertae sedis</taxon>
        <taxon>Mucoromycota</taxon>
        <taxon>Glomeromycotina</taxon>
        <taxon>Glomeromycetes</taxon>
        <taxon>Diversisporales</taxon>
        <taxon>Gigasporaceae</taxon>
        <taxon>Gigaspora</taxon>
    </lineage>
</organism>
<sequence>MSLKPYKKSWQKMWERITLTNDTKCFAIVSLLQGITLIILQLRMFLRNTSLSDQMDSYIEQNGTLATSCEMGFAENRLTLMFAESFCFIFFQIFQFYFCLHAIIHQNMFQIFVILGLDIASSLYGIVQQSEIEIELDIISNDCPGIYKFSPNYELYEYPNIIASSVFALVNLIFTVRLFLLFERKMYKKSNIELNNPALYRRVLIFVMMLKLDAFLVVINVSLTLAVIPFLGQQSMMFIIAYVIHASILLLSFLALILAYNSLIRQWKIGLYIFLAYWVLFTADFTFLIKDGISAASSGWYFWVSTIIVTLIAALVTFYYTCVLVANFGYDLKQIIDNKRSNEEISIISEAVSK</sequence>
<name>A0A397VRI6_9GLOM</name>
<dbReference type="PANTHER" id="PTHR34391:SF1">
    <property type="entry name" value="UPF0658 GOLGI APPARATUS MEMBRANE PROTEIN C1952.10C-RELATED"/>
    <property type="match status" value="1"/>
</dbReference>
<keyword evidence="1" id="KW-1133">Transmembrane helix</keyword>
<feature type="transmembrane region" description="Helical" evidence="1">
    <location>
        <begin position="161"/>
        <end position="182"/>
    </location>
</feature>
<comment type="caution">
    <text evidence="2">The sequence shown here is derived from an EMBL/GenBank/DDBJ whole genome shotgun (WGS) entry which is preliminary data.</text>
</comment>
<proteinExistence type="predicted"/>
<dbReference type="GO" id="GO:0005794">
    <property type="term" value="C:Golgi apparatus"/>
    <property type="evidence" value="ECO:0007669"/>
    <property type="project" value="TreeGrafter"/>
</dbReference>
<dbReference type="Proteomes" id="UP000266673">
    <property type="component" value="Unassembled WGS sequence"/>
</dbReference>
<evidence type="ECO:0000313" key="3">
    <source>
        <dbReference type="Proteomes" id="UP000266673"/>
    </source>
</evidence>
<accession>A0A397VRI6</accession>
<evidence type="ECO:0008006" key="4">
    <source>
        <dbReference type="Google" id="ProtNLM"/>
    </source>
</evidence>
<feature type="transmembrane region" description="Helical" evidence="1">
    <location>
        <begin position="107"/>
        <end position="127"/>
    </location>
</feature>
<protein>
    <recommendedName>
        <fullName evidence="4">Transmembrane protein</fullName>
    </recommendedName>
</protein>